<keyword evidence="2" id="KW-0121">Carboxypeptidase</keyword>
<dbReference type="InterPro" id="IPR012338">
    <property type="entry name" value="Beta-lactam/transpept-like"/>
</dbReference>
<proteinExistence type="predicted"/>
<dbReference type="Proteomes" id="UP000198677">
    <property type="component" value="Unassembled WGS sequence"/>
</dbReference>
<dbReference type="EMBL" id="FOAW01000023">
    <property type="protein sequence ID" value="SEM12598.1"/>
    <property type="molecule type" value="Genomic_DNA"/>
</dbReference>
<keyword evidence="2" id="KW-0645">Protease</keyword>
<organism evidence="2 3">
    <name type="scientific">Rhodococcus maanshanensis</name>
    <dbReference type="NCBI Taxonomy" id="183556"/>
    <lineage>
        <taxon>Bacteria</taxon>
        <taxon>Bacillati</taxon>
        <taxon>Actinomycetota</taxon>
        <taxon>Actinomycetes</taxon>
        <taxon>Mycobacteriales</taxon>
        <taxon>Nocardiaceae</taxon>
        <taxon>Rhodococcus</taxon>
    </lineage>
</organism>
<dbReference type="PANTHER" id="PTHR46825">
    <property type="entry name" value="D-ALANYL-D-ALANINE-CARBOXYPEPTIDASE/ENDOPEPTIDASE AMPH"/>
    <property type="match status" value="1"/>
</dbReference>
<dbReference type="InterPro" id="IPR001466">
    <property type="entry name" value="Beta-lactam-related"/>
</dbReference>
<name>A0A1H7VV08_9NOCA</name>
<accession>A0A1H7VV08</accession>
<dbReference type="InterPro" id="IPR050491">
    <property type="entry name" value="AmpC-like"/>
</dbReference>
<protein>
    <submittedName>
        <fullName evidence="2">D-alanyl-D-alanine carboxypeptidase</fullName>
    </submittedName>
</protein>
<feature type="domain" description="Beta-lactamase-related" evidence="1">
    <location>
        <begin position="51"/>
        <end position="364"/>
    </location>
</feature>
<dbReference type="Pfam" id="PF00144">
    <property type="entry name" value="Beta-lactamase"/>
    <property type="match status" value="1"/>
</dbReference>
<keyword evidence="3" id="KW-1185">Reference proteome</keyword>
<reference evidence="3" key="1">
    <citation type="submission" date="2016-10" db="EMBL/GenBank/DDBJ databases">
        <authorList>
            <person name="Varghese N."/>
            <person name="Submissions S."/>
        </authorList>
    </citation>
    <scope>NUCLEOTIDE SEQUENCE [LARGE SCALE GENOMIC DNA]</scope>
    <source>
        <strain evidence="3">DSM 44675</strain>
    </source>
</reference>
<dbReference type="PANTHER" id="PTHR46825:SF7">
    <property type="entry name" value="D-ALANYL-D-ALANINE CARBOXYPEPTIDASE"/>
    <property type="match status" value="1"/>
</dbReference>
<dbReference type="GO" id="GO:0004180">
    <property type="term" value="F:carboxypeptidase activity"/>
    <property type="evidence" value="ECO:0007669"/>
    <property type="project" value="UniProtKB-KW"/>
</dbReference>
<evidence type="ECO:0000313" key="2">
    <source>
        <dbReference type="EMBL" id="SEM12598.1"/>
    </source>
</evidence>
<keyword evidence="2" id="KW-0378">Hydrolase</keyword>
<sequence>MTPIGPVRTVIAMRPQKPAITAAIAAIALLLSGCADFERTRTLQTDLDGLTSAGVVGAVTTVSAGSTTTVLTSGVGDRTTGAEIADDSRVRVGSITKTFTSAVIMQLVAEGKIDLDRAIESYLPGLIAGAGGDGTAITVRQLMQHRSGLPEFAGEPGADELVAATENRTITPAQAVAIAMAKPAQFPPGSRFLYTNTNYIVLGMLIEAVTRHSYTDELTTRILGPLGLEDTYLPGPGERAIRGPHPSGYQDVDGVVADVSMIEPSVPWSAGALVSTGRDLNRFWLALLDGKVVPRAQLDEMTKAQPAADEAGGMGYGLGVGSSDLPCGVRYVGHTGGIPGYYTLSGASTEGRAVTITLTQIPTRQTDSEALLSHALCP</sequence>
<dbReference type="AlphaFoldDB" id="A0A1H7VV08"/>
<dbReference type="SUPFAM" id="SSF56601">
    <property type="entry name" value="beta-lactamase/transpeptidase-like"/>
    <property type="match status" value="1"/>
</dbReference>
<evidence type="ECO:0000313" key="3">
    <source>
        <dbReference type="Proteomes" id="UP000198677"/>
    </source>
</evidence>
<evidence type="ECO:0000259" key="1">
    <source>
        <dbReference type="Pfam" id="PF00144"/>
    </source>
</evidence>
<gene>
    <name evidence="2" type="ORF">SAMN05444583_12336</name>
</gene>
<dbReference type="Gene3D" id="3.40.710.10">
    <property type="entry name" value="DD-peptidase/beta-lactamase superfamily"/>
    <property type="match status" value="1"/>
</dbReference>